<comment type="caution">
    <text evidence="1">The sequence shown here is derived from an EMBL/GenBank/DDBJ whole genome shotgun (WGS) entry which is preliminary data.</text>
</comment>
<keyword evidence="2" id="KW-1185">Reference proteome</keyword>
<dbReference type="EMBL" id="VOFY01000011">
    <property type="protein sequence ID" value="KAA8588265.1"/>
    <property type="molecule type" value="Genomic_DNA"/>
</dbReference>
<organism evidence="1 2">
    <name type="scientific">Etheostoma spectabile</name>
    <name type="common">orangethroat darter</name>
    <dbReference type="NCBI Taxonomy" id="54343"/>
    <lineage>
        <taxon>Eukaryota</taxon>
        <taxon>Metazoa</taxon>
        <taxon>Chordata</taxon>
        <taxon>Craniata</taxon>
        <taxon>Vertebrata</taxon>
        <taxon>Euteleostomi</taxon>
        <taxon>Actinopterygii</taxon>
        <taxon>Neopterygii</taxon>
        <taxon>Teleostei</taxon>
        <taxon>Neoteleostei</taxon>
        <taxon>Acanthomorphata</taxon>
        <taxon>Eupercaria</taxon>
        <taxon>Perciformes</taxon>
        <taxon>Percoidei</taxon>
        <taxon>Percidae</taxon>
        <taxon>Etheostomatinae</taxon>
        <taxon>Etheostoma</taxon>
    </lineage>
</organism>
<dbReference type="AlphaFoldDB" id="A0A5J5D6Q7"/>
<proteinExistence type="predicted"/>
<gene>
    <name evidence="1" type="ORF">FQN60_001459</name>
</gene>
<evidence type="ECO:0000313" key="2">
    <source>
        <dbReference type="Proteomes" id="UP000327493"/>
    </source>
</evidence>
<sequence>MSRGEELWVLPCVHYQHSGSHSQLFLYKEADESPSVGLKENHQRTHFKSYGDTPPTSTAVIIALPSQSYRWQQCTENPHLSPLITSHSYQLNGAVAKPNPDSH</sequence>
<reference evidence="1 2" key="1">
    <citation type="submission" date="2019-08" db="EMBL/GenBank/DDBJ databases">
        <title>A chromosome-level genome assembly, high-density linkage maps, and genome scans reveal the genomic architecture of hybrid incompatibilities underlying speciation via character displacement in darters (Percidae: Etheostominae).</title>
        <authorList>
            <person name="Moran R.L."/>
            <person name="Catchen J.M."/>
            <person name="Fuller R.C."/>
        </authorList>
    </citation>
    <scope>NUCLEOTIDE SEQUENCE [LARGE SCALE GENOMIC DNA]</scope>
    <source>
        <strain evidence="1">EspeVRDwgs_2016</strain>
        <tissue evidence="1">Muscle</tissue>
    </source>
</reference>
<evidence type="ECO:0000313" key="1">
    <source>
        <dbReference type="EMBL" id="KAA8588265.1"/>
    </source>
</evidence>
<name>A0A5J5D6Q7_9PERO</name>
<dbReference type="Proteomes" id="UP000327493">
    <property type="component" value="Chromosome 11"/>
</dbReference>
<accession>A0A5J5D6Q7</accession>
<protein>
    <submittedName>
        <fullName evidence="1">Uncharacterized protein</fullName>
    </submittedName>
</protein>